<evidence type="ECO:0000313" key="2">
    <source>
        <dbReference type="Proteomes" id="UP000249590"/>
    </source>
</evidence>
<dbReference type="PANTHER" id="PTHR43235:SF1">
    <property type="entry name" value="GLUTAMINE AMIDOTRANSFERASE PB2B2.05-RELATED"/>
    <property type="match status" value="1"/>
</dbReference>
<dbReference type="SUPFAM" id="SSF52317">
    <property type="entry name" value="Class I glutamine amidotransferase-like"/>
    <property type="match status" value="1"/>
</dbReference>
<evidence type="ECO:0008006" key="3">
    <source>
        <dbReference type="Google" id="ProtNLM"/>
    </source>
</evidence>
<dbReference type="PROSITE" id="PS51273">
    <property type="entry name" value="GATASE_TYPE_1"/>
    <property type="match status" value="1"/>
</dbReference>
<organism evidence="1 2">
    <name type="scientific">Acuticoccus sediminis</name>
    <dbReference type="NCBI Taxonomy" id="2184697"/>
    <lineage>
        <taxon>Bacteria</taxon>
        <taxon>Pseudomonadati</taxon>
        <taxon>Pseudomonadota</taxon>
        <taxon>Alphaproteobacteria</taxon>
        <taxon>Hyphomicrobiales</taxon>
        <taxon>Amorphaceae</taxon>
        <taxon>Acuticoccus</taxon>
    </lineage>
</organism>
<reference evidence="1 2" key="1">
    <citation type="submission" date="2018-05" db="EMBL/GenBank/DDBJ databases">
        <title>Acuticoccus sediminis sp. nov., isolated from deep-sea sediment of Indian Ocean.</title>
        <authorList>
            <person name="Liu X."/>
            <person name="Lai Q."/>
            <person name="Du Y."/>
            <person name="Sun F."/>
            <person name="Zhang X."/>
            <person name="Wang S."/>
            <person name="Shao Z."/>
        </authorList>
    </citation>
    <scope>NUCLEOTIDE SEQUENCE [LARGE SCALE GENOMIC DNA]</scope>
    <source>
        <strain evidence="1 2">PTG4-2</strain>
    </source>
</reference>
<dbReference type="GO" id="GO:0033969">
    <property type="term" value="F:gamma-glutamyl-gamma-aminobutyrate hydrolase activity"/>
    <property type="evidence" value="ECO:0007669"/>
    <property type="project" value="TreeGrafter"/>
</dbReference>
<proteinExistence type="predicted"/>
<protein>
    <recommendedName>
        <fullName evidence="3">Glutamine amidotransferase</fullName>
    </recommendedName>
</protein>
<evidence type="ECO:0000313" key="1">
    <source>
        <dbReference type="EMBL" id="RAI01573.1"/>
    </source>
</evidence>
<accession>A0A8B2NV27</accession>
<dbReference type="GO" id="GO:0005829">
    <property type="term" value="C:cytosol"/>
    <property type="evidence" value="ECO:0007669"/>
    <property type="project" value="TreeGrafter"/>
</dbReference>
<dbReference type="Gene3D" id="3.40.50.880">
    <property type="match status" value="1"/>
</dbReference>
<dbReference type="InterPro" id="IPR011697">
    <property type="entry name" value="Peptidase_C26"/>
</dbReference>
<dbReference type="PANTHER" id="PTHR43235">
    <property type="entry name" value="GLUTAMINE AMIDOTRANSFERASE PB2B2.05-RELATED"/>
    <property type="match status" value="1"/>
</dbReference>
<gene>
    <name evidence="1" type="ORF">DLJ53_09120</name>
</gene>
<dbReference type="AlphaFoldDB" id="A0A8B2NV27"/>
<dbReference type="InterPro" id="IPR029062">
    <property type="entry name" value="Class_I_gatase-like"/>
</dbReference>
<name>A0A8B2NV27_9HYPH</name>
<comment type="caution">
    <text evidence="1">The sequence shown here is derived from an EMBL/GenBank/DDBJ whole genome shotgun (WGS) entry which is preliminary data.</text>
</comment>
<keyword evidence="2" id="KW-1185">Reference proteome</keyword>
<dbReference type="EMBL" id="QHHQ01000002">
    <property type="protein sequence ID" value="RAI01573.1"/>
    <property type="molecule type" value="Genomic_DNA"/>
</dbReference>
<dbReference type="GO" id="GO:0006598">
    <property type="term" value="P:polyamine catabolic process"/>
    <property type="evidence" value="ECO:0007669"/>
    <property type="project" value="TreeGrafter"/>
</dbReference>
<dbReference type="Proteomes" id="UP000249590">
    <property type="component" value="Unassembled WGS sequence"/>
</dbReference>
<sequence>MSGGVGRPLIGITASFRTATGEFYAQGGFVEGVREAGGLPVIVPHGAADDVAAYLPLLDALILTGGSDFAPSRYGGSMHPAITEIIEPRDAFEFPLAEAAMGRGMPVLGVCRGMQIMNVVRGGSIFDHTLDGRTVPTDDHRDGSPIKEIVHDVELAADAALTRILDAVRFGVNSMHHQAIDRVGEGFVVTGHAPDGVIEAIEDPATPFLIGVQWHPEELGDEHGRRLFAALVTAARAFRASSGG</sequence>
<dbReference type="CDD" id="cd01745">
    <property type="entry name" value="GATase1_2"/>
    <property type="match status" value="1"/>
</dbReference>
<dbReference type="InterPro" id="IPR044668">
    <property type="entry name" value="PuuD-like"/>
</dbReference>
<dbReference type="Pfam" id="PF07722">
    <property type="entry name" value="Peptidase_C26"/>
    <property type="match status" value="1"/>
</dbReference>